<comment type="caution">
    <text evidence="3">The sequence shown here is derived from an EMBL/GenBank/DDBJ whole genome shotgun (WGS) entry which is preliminary data.</text>
</comment>
<keyword evidence="5" id="KW-1185">Reference proteome</keyword>
<sequence>MLRWIPMLAALLLVTAARAAPVPLEVGGETIPFPADAGYVRASEAAPELFEFSQAALPEGNRLVEAFYLPEDIERLKRGEAVQDVYFQVQTSRSAENAAITLDEWQDARPELVAGMQRMDREQFDETYGNANARLSRFAGNEVEVRFGELGMPSIYEEDERSLRFQMVMPVEMRVGDSAMNMEIAAAGAVALVRNRMLYIYAFVPAERIDSTERIRQRLDRVVDGLTGVAPAADVDTAGDGIAALPDAQGPQLRTVYLLIGVVVLVVVALLVWAAHRRRDPGSRPPPG</sequence>
<gene>
    <name evidence="4" type="ORF">KB893_005120</name>
    <name evidence="3" type="ORF">KB893_14545</name>
</gene>
<organism evidence="3">
    <name type="scientific">Coralloluteibacterium stylophorae</name>
    <dbReference type="NCBI Taxonomy" id="1776034"/>
    <lineage>
        <taxon>Bacteria</taxon>
        <taxon>Pseudomonadati</taxon>
        <taxon>Pseudomonadota</taxon>
        <taxon>Gammaproteobacteria</taxon>
        <taxon>Lysobacterales</taxon>
        <taxon>Lysobacteraceae</taxon>
        <taxon>Coralloluteibacterium</taxon>
    </lineage>
</organism>
<dbReference type="Proteomes" id="UP000675747">
    <property type="component" value="Unassembled WGS sequence"/>
</dbReference>
<feature type="transmembrane region" description="Helical" evidence="1">
    <location>
        <begin position="256"/>
        <end position="275"/>
    </location>
</feature>
<keyword evidence="1" id="KW-1133">Transmembrane helix</keyword>
<dbReference type="EMBL" id="JAGQFT010000168">
    <property type="protein sequence ID" value="MBR0563720.1"/>
    <property type="molecule type" value="Genomic_DNA"/>
</dbReference>
<evidence type="ECO:0008006" key="6">
    <source>
        <dbReference type="Google" id="ProtNLM"/>
    </source>
</evidence>
<keyword evidence="1" id="KW-0472">Membrane</keyword>
<dbReference type="RefSeq" id="WP_211927618.1">
    <property type="nucleotide sequence ID" value="NZ_JAGQFT020000003.1"/>
</dbReference>
<evidence type="ECO:0000256" key="1">
    <source>
        <dbReference type="SAM" id="Phobius"/>
    </source>
</evidence>
<accession>A0A8J8AZ45</accession>
<reference evidence="4 5" key="1">
    <citation type="journal article" date="2021" name="Microbiol. Resour. Announc.">
        <title>Draft Genome Sequence of Coralloluteibacterium stylophorae LMG 29479T.</title>
        <authorList>
            <person name="Karlyshev A.V."/>
            <person name="Kudryashova E.B."/>
            <person name="Ariskina E.V."/>
            <person name="Conroy A.P."/>
            <person name="Abidueva E.Y."/>
        </authorList>
    </citation>
    <scope>NUCLEOTIDE SEQUENCE [LARGE SCALE GENOMIC DNA]</scope>
    <source>
        <strain evidence="4 5">LMG 29479</strain>
    </source>
</reference>
<proteinExistence type="predicted"/>
<evidence type="ECO:0000313" key="4">
    <source>
        <dbReference type="EMBL" id="MBS7456518.1"/>
    </source>
</evidence>
<dbReference type="EMBL" id="JAGQFT020000003">
    <property type="protein sequence ID" value="MBS7456518.1"/>
    <property type="molecule type" value="Genomic_DNA"/>
</dbReference>
<feature type="signal peptide" evidence="2">
    <location>
        <begin position="1"/>
        <end position="19"/>
    </location>
</feature>
<protein>
    <recommendedName>
        <fullName evidence="6">DUF2167 domain-containing protein</fullName>
    </recommendedName>
</protein>
<evidence type="ECO:0000313" key="3">
    <source>
        <dbReference type="EMBL" id="MBR0563720.1"/>
    </source>
</evidence>
<keyword evidence="1" id="KW-0812">Transmembrane</keyword>
<feature type="chain" id="PRO_5042774431" description="DUF2167 domain-containing protein" evidence="2">
    <location>
        <begin position="20"/>
        <end position="288"/>
    </location>
</feature>
<reference evidence="3" key="2">
    <citation type="submission" date="2021-04" db="EMBL/GenBank/DDBJ databases">
        <authorList>
            <person name="Karlyshev A.V."/>
        </authorList>
    </citation>
    <scope>NUCLEOTIDE SEQUENCE</scope>
    <source>
        <strain evidence="3">LMG 29479</strain>
    </source>
</reference>
<keyword evidence="2" id="KW-0732">Signal</keyword>
<name>A0A8J8AZ45_9GAMM</name>
<evidence type="ECO:0000313" key="5">
    <source>
        <dbReference type="Proteomes" id="UP000675747"/>
    </source>
</evidence>
<dbReference type="AlphaFoldDB" id="A0A8J8AZ45"/>
<evidence type="ECO:0000256" key="2">
    <source>
        <dbReference type="SAM" id="SignalP"/>
    </source>
</evidence>